<feature type="domain" description="Histidine kinase" evidence="16">
    <location>
        <begin position="298"/>
        <end position="515"/>
    </location>
</feature>
<dbReference type="CDD" id="cd06225">
    <property type="entry name" value="HAMP"/>
    <property type="match status" value="1"/>
</dbReference>
<keyword evidence="4" id="KW-1003">Cell membrane</keyword>
<dbReference type="Proteomes" id="UP000272503">
    <property type="component" value="Unassembled WGS sequence"/>
</dbReference>
<keyword evidence="5" id="KW-0597">Phosphoprotein</keyword>
<evidence type="ECO:0000313" key="18">
    <source>
        <dbReference type="EMBL" id="RLP76040.1"/>
    </source>
</evidence>
<dbReference type="OrthoDB" id="9786919at2"/>
<evidence type="ECO:0000256" key="10">
    <source>
        <dbReference type="ARBA" id="ARBA00022840"/>
    </source>
</evidence>
<feature type="transmembrane region" description="Helical" evidence="15">
    <location>
        <begin position="31"/>
        <end position="54"/>
    </location>
</feature>
<dbReference type="SUPFAM" id="SSF158472">
    <property type="entry name" value="HAMP domain-like"/>
    <property type="match status" value="1"/>
</dbReference>
<evidence type="ECO:0000256" key="13">
    <source>
        <dbReference type="ARBA" id="ARBA00023136"/>
    </source>
</evidence>
<dbReference type="SMART" id="SM00304">
    <property type="entry name" value="HAMP"/>
    <property type="match status" value="1"/>
</dbReference>
<dbReference type="SUPFAM" id="SSF47384">
    <property type="entry name" value="Homodimeric domain of signal transducing histidine kinase"/>
    <property type="match status" value="1"/>
</dbReference>
<keyword evidence="9 18" id="KW-0418">Kinase</keyword>
<gene>
    <name evidence="18" type="ORF">D9V32_07740</name>
</gene>
<keyword evidence="11 15" id="KW-1133">Transmembrane helix</keyword>
<evidence type="ECO:0000256" key="8">
    <source>
        <dbReference type="ARBA" id="ARBA00022741"/>
    </source>
</evidence>
<dbReference type="SUPFAM" id="SSF55874">
    <property type="entry name" value="ATPase domain of HSP90 chaperone/DNA topoisomerase II/histidine kinase"/>
    <property type="match status" value="1"/>
</dbReference>
<dbReference type="Pfam" id="PF00512">
    <property type="entry name" value="HisKA"/>
    <property type="match status" value="1"/>
</dbReference>
<dbReference type="Pfam" id="PF02518">
    <property type="entry name" value="HATPase_c"/>
    <property type="match status" value="1"/>
</dbReference>
<dbReference type="PROSITE" id="PS50885">
    <property type="entry name" value="HAMP"/>
    <property type="match status" value="1"/>
</dbReference>
<dbReference type="AlphaFoldDB" id="A0A3L7A883"/>
<evidence type="ECO:0000256" key="7">
    <source>
        <dbReference type="ARBA" id="ARBA00022692"/>
    </source>
</evidence>
<dbReference type="RefSeq" id="WP_121648325.1">
    <property type="nucleotide sequence ID" value="NZ_RCUX01000005.1"/>
</dbReference>
<keyword evidence="10" id="KW-0067">ATP-binding</keyword>
<dbReference type="InterPro" id="IPR004358">
    <property type="entry name" value="Sig_transdc_His_kin-like_C"/>
</dbReference>
<keyword evidence="19" id="KW-1185">Reference proteome</keyword>
<evidence type="ECO:0000256" key="11">
    <source>
        <dbReference type="ARBA" id="ARBA00022989"/>
    </source>
</evidence>
<dbReference type="SMART" id="SM00388">
    <property type="entry name" value="HisKA"/>
    <property type="match status" value="1"/>
</dbReference>
<dbReference type="PRINTS" id="PR00344">
    <property type="entry name" value="BCTRLSENSOR"/>
</dbReference>
<sequence>MPEDFFTAVRLRRWRGIPRRLVRSWRHSLQFRAVTITMLLSALAIMLSSGYMTISIGSDLFQSRVSQAQSDTRRALDNAQRTFDSSTAESRVDFQALMTTARTDLSQASGSALVAAFRIPNQPFSATAPQDFVSPGLQNGVISDELRRTVQKNPDGLWWQSTALAASGEHTDPGLIVGGQARLPDGAAYEIYIGYDLSGTEETLGFVQRSLLVGGLVLLLLVGGVAWAVVRLVADPVKVAAQTSAKLAAGDLEVRIPVRGQDELATLGRSFNRMADSMQGQIQKLAALSSVQQRFVSDVSHELRTPLTTIRLAGDVLYDQREDFPPTTARTVELLNTQTKRFELLLADLLEISRYDAGSIQLDLEPVSLPALVRDCVEGMQQLADQSGSRLVVLAPGGYGPIDIDPRRIRRIVNNLLGNAIEHGEGRPVVMTIDSTSSTVALTVRDYGLGMSETDAARAFDRFWRADPSRRRTIGGTGLGLAIALEDAQLHGGTLAVWSRTGAGSNFRLLLPRHHEQEDGLGASPLPLEPVDAGMDGPDETAFEGITA</sequence>
<dbReference type="InterPro" id="IPR047669">
    <property type="entry name" value="MtrAB_MtrB"/>
</dbReference>
<evidence type="ECO:0000256" key="2">
    <source>
        <dbReference type="ARBA" id="ARBA00004651"/>
    </source>
</evidence>
<dbReference type="CDD" id="cd00082">
    <property type="entry name" value="HisKA"/>
    <property type="match status" value="1"/>
</dbReference>
<dbReference type="GO" id="GO:0000155">
    <property type="term" value="F:phosphorelay sensor kinase activity"/>
    <property type="evidence" value="ECO:0007669"/>
    <property type="project" value="InterPro"/>
</dbReference>
<keyword evidence="7 15" id="KW-0812">Transmembrane</keyword>
<dbReference type="EMBL" id="RCUX01000005">
    <property type="protein sequence ID" value="RLP76040.1"/>
    <property type="molecule type" value="Genomic_DNA"/>
</dbReference>
<evidence type="ECO:0000259" key="17">
    <source>
        <dbReference type="PROSITE" id="PS50885"/>
    </source>
</evidence>
<comment type="catalytic activity">
    <reaction evidence="1">
        <text>ATP + protein L-histidine = ADP + protein N-phospho-L-histidine.</text>
        <dbReference type="EC" id="2.7.13.3"/>
    </reaction>
</comment>
<dbReference type="Gene3D" id="1.10.287.130">
    <property type="match status" value="1"/>
</dbReference>
<name>A0A3L7A883_9MICO</name>
<comment type="caution">
    <text evidence="18">The sequence shown here is derived from an EMBL/GenBank/DDBJ whole genome shotgun (WGS) entry which is preliminary data.</text>
</comment>
<evidence type="ECO:0000256" key="15">
    <source>
        <dbReference type="SAM" id="Phobius"/>
    </source>
</evidence>
<keyword evidence="6" id="KW-0808">Transferase</keyword>
<evidence type="ECO:0000256" key="9">
    <source>
        <dbReference type="ARBA" id="ARBA00022777"/>
    </source>
</evidence>
<dbReference type="FunFam" id="1.10.287.130:FF:000010">
    <property type="entry name" value="Two-component sensor histidine kinase"/>
    <property type="match status" value="1"/>
</dbReference>
<evidence type="ECO:0000313" key="19">
    <source>
        <dbReference type="Proteomes" id="UP000272503"/>
    </source>
</evidence>
<evidence type="ECO:0000259" key="16">
    <source>
        <dbReference type="PROSITE" id="PS50109"/>
    </source>
</evidence>
<dbReference type="GO" id="GO:0005524">
    <property type="term" value="F:ATP binding"/>
    <property type="evidence" value="ECO:0007669"/>
    <property type="project" value="UniProtKB-KW"/>
</dbReference>
<dbReference type="InterPro" id="IPR003594">
    <property type="entry name" value="HATPase_dom"/>
</dbReference>
<dbReference type="InterPro" id="IPR036890">
    <property type="entry name" value="HATPase_C_sf"/>
</dbReference>
<dbReference type="GO" id="GO:0005886">
    <property type="term" value="C:plasma membrane"/>
    <property type="evidence" value="ECO:0007669"/>
    <property type="project" value="UniProtKB-SubCell"/>
</dbReference>
<dbReference type="Gene3D" id="3.30.565.10">
    <property type="entry name" value="Histidine kinase-like ATPase, C-terminal domain"/>
    <property type="match status" value="1"/>
</dbReference>
<dbReference type="PANTHER" id="PTHR45436">
    <property type="entry name" value="SENSOR HISTIDINE KINASE YKOH"/>
    <property type="match status" value="1"/>
</dbReference>
<keyword evidence="13 15" id="KW-0472">Membrane</keyword>
<organism evidence="18 19">
    <name type="scientific">Mycetocola tolaasinivorans</name>
    <dbReference type="NCBI Taxonomy" id="76635"/>
    <lineage>
        <taxon>Bacteria</taxon>
        <taxon>Bacillati</taxon>
        <taxon>Actinomycetota</taxon>
        <taxon>Actinomycetes</taxon>
        <taxon>Micrococcales</taxon>
        <taxon>Microbacteriaceae</taxon>
        <taxon>Mycetocola</taxon>
    </lineage>
</organism>
<dbReference type="CDD" id="cd00075">
    <property type="entry name" value="HATPase"/>
    <property type="match status" value="1"/>
</dbReference>
<evidence type="ECO:0000256" key="4">
    <source>
        <dbReference type="ARBA" id="ARBA00022475"/>
    </source>
</evidence>
<dbReference type="InterPro" id="IPR003660">
    <property type="entry name" value="HAMP_dom"/>
</dbReference>
<evidence type="ECO:0000256" key="6">
    <source>
        <dbReference type="ARBA" id="ARBA00022679"/>
    </source>
</evidence>
<evidence type="ECO:0000256" key="1">
    <source>
        <dbReference type="ARBA" id="ARBA00000085"/>
    </source>
</evidence>
<proteinExistence type="predicted"/>
<dbReference type="SMART" id="SM00387">
    <property type="entry name" value="HATPase_c"/>
    <property type="match status" value="1"/>
</dbReference>
<keyword evidence="12" id="KW-0902">Two-component regulatory system</keyword>
<dbReference type="PANTHER" id="PTHR45436:SF5">
    <property type="entry name" value="SENSOR HISTIDINE KINASE TRCS"/>
    <property type="match status" value="1"/>
</dbReference>
<dbReference type="NCBIfam" id="NF040691">
    <property type="entry name" value="MtrAB_MtrB"/>
    <property type="match status" value="1"/>
</dbReference>
<accession>A0A3L7A883</accession>
<dbReference type="EC" id="2.7.13.3" evidence="3"/>
<comment type="subcellular location">
    <subcellularLocation>
        <location evidence="2">Cell membrane</location>
        <topology evidence="2">Multi-pass membrane protein</topology>
    </subcellularLocation>
</comment>
<feature type="domain" description="HAMP" evidence="17">
    <location>
        <begin position="231"/>
        <end position="283"/>
    </location>
</feature>
<evidence type="ECO:0000256" key="12">
    <source>
        <dbReference type="ARBA" id="ARBA00023012"/>
    </source>
</evidence>
<feature type="transmembrane region" description="Helical" evidence="15">
    <location>
        <begin position="211"/>
        <end position="230"/>
    </location>
</feature>
<dbReference type="InterPro" id="IPR050428">
    <property type="entry name" value="TCS_sensor_his_kinase"/>
</dbReference>
<dbReference type="Pfam" id="PF00672">
    <property type="entry name" value="HAMP"/>
    <property type="match status" value="1"/>
</dbReference>
<dbReference type="PROSITE" id="PS50109">
    <property type="entry name" value="HIS_KIN"/>
    <property type="match status" value="1"/>
</dbReference>
<protein>
    <recommendedName>
        <fullName evidence="14">Sensor histidine kinase MtrB</fullName>
        <ecNumber evidence="3">2.7.13.3</ecNumber>
    </recommendedName>
</protein>
<dbReference type="Gene3D" id="6.10.340.10">
    <property type="match status" value="1"/>
</dbReference>
<dbReference type="FunFam" id="3.30.565.10:FF:000013">
    <property type="entry name" value="Two-component sensor histidine kinase"/>
    <property type="match status" value="1"/>
</dbReference>
<evidence type="ECO:0000256" key="5">
    <source>
        <dbReference type="ARBA" id="ARBA00022553"/>
    </source>
</evidence>
<keyword evidence="8" id="KW-0547">Nucleotide-binding</keyword>
<evidence type="ECO:0000256" key="14">
    <source>
        <dbReference type="ARBA" id="ARBA00035305"/>
    </source>
</evidence>
<dbReference type="InterPro" id="IPR003661">
    <property type="entry name" value="HisK_dim/P_dom"/>
</dbReference>
<evidence type="ECO:0000256" key="3">
    <source>
        <dbReference type="ARBA" id="ARBA00012438"/>
    </source>
</evidence>
<dbReference type="InterPro" id="IPR036097">
    <property type="entry name" value="HisK_dim/P_sf"/>
</dbReference>
<dbReference type="InterPro" id="IPR005467">
    <property type="entry name" value="His_kinase_dom"/>
</dbReference>
<reference evidence="18 19" key="1">
    <citation type="submission" date="2018-10" db="EMBL/GenBank/DDBJ databases">
        <authorList>
            <person name="Li J."/>
        </authorList>
    </citation>
    <scope>NUCLEOTIDE SEQUENCE [LARGE SCALE GENOMIC DNA]</scope>
    <source>
        <strain evidence="18 19">IF 016277</strain>
    </source>
</reference>